<comment type="similarity">
    <text evidence="1">Belongs to the DP1 family.</text>
</comment>
<accession>A0AA36GVV1</accession>
<evidence type="ECO:0000313" key="3">
    <source>
        <dbReference type="Proteomes" id="UP001176961"/>
    </source>
</evidence>
<dbReference type="AlphaFoldDB" id="A0AA36GVV1"/>
<feature type="transmembrane region" description="Helical" evidence="1">
    <location>
        <begin position="79"/>
        <end position="108"/>
    </location>
</feature>
<dbReference type="EMBL" id="CATQJL010000223">
    <property type="protein sequence ID" value="CAJ0599263.1"/>
    <property type="molecule type" value="Genomic_DNA"/>
</dbReference>
<dbReference type="Pfam" id="PF03134">
    <property type="entry name" value="TB2_DP1_HVA22"/>
    <property type="match status" value="1"/>
</dbReference>
<sequence>MENVVATQTQKEIGETKQSFEQFQRDAIGMATQLQQVCNTLQKRLQPVTEQMYDKDHNSAIENFLAAAEKRTNIKREKLVYGTVLAVIVYIIVGALSQILSNIAGFAYPAYRSVKAVRSPIKEDDTQWLIYWIVFAAFSIVDFSVFSSVPFYWSLKMGFLLYLYLPMFNGATVVYNNVIDPACTFVENYLSPNPSEPKKE</sequence>
<feature type="transmembrane region" description="Helical" evidence="1">
    <location>
        <begin position="128"/>
        <end position="153"/>
    </location>
</feature>
<proteinExistence type="inferred from homology"/>
<keyword evidence="1" id="KW-0812">Transmembrane</keyword>
<dbReference type="GO" id="GO:0016020">
    <property type="term" value="C:membrane"/>
    <property type="evidence" value="ECO:0007669"/>
    <property type="project" value="UniProtKB-SubCell"/>
</dbReference>
<name>A0AA36GVV1_CYLNA</name>
<dbReference type="Proteomes" id="UP001176961">
    <property type="component" value="Unassembled WGS sequence"/>
</dbReference>
<evidence type="ECO:0000313" key="2">
    <source>
        <dbReference type="EMBL" id="CAJ0599263.1"/>
    </source>
</evidence>
<keyword evidence="3" id="KW-1185">Reference proteome</keyword>
<comment type="caution">
    <text evidence="2">The sequence shown here is derived from an EMBL/GenBank/DDBJ whole genome shotgun (WGS) entry which is preliminary data.</text>
</comment>
<keyword evidence="1" id="KW-0472">Membrane</keyword>
<keyword evidence="1" id="KW-1133">Transmembrane helix</keyword>
<reference evidence="2" key="1">
    <citation type="submission" date="2023-07" db="EMBL/GenBank/DDBJ databases">
        <authorList>
            <consortium name="CYATHOMIX"/>
        </authorList>
    </citation>
    <scope>NUCLEOTIDE SEQUENCE</scope>
    <source>
        <strain evidence="2">N/A</strain>
    </source>
</reference>
<protein>
    <recommendedName>
        <fullName evidence="1">Receptor expression-enhancing protein</fullName>
    </recommendedName>
</protein>
<dbReference type="InterPro" id="IPR004345">
    <property type="entry name" value="TB2_DP1_HVA22"/>
</dbReference>
<evidence type="ECO:0000256" key="1">
    <source>
        <dbReference type="RuleBase" id="RU362006"/>
    </source>
</evidence>
<dbReference type="PANTHER" id="PTHR12300:SF34">
    <property type="entry name" value="RECEPTOR EXPRESSION-ENHANCING PROTEIN"/>
    <property type="match status" value="1"/>
</dbReference>
<gene>
    <name evidence="2" type="ORF">CYNAS_LOCUS11246</name>
</gene>
<comment type="subcellular location">
    <subcellularLocation>
        <location evidence="1">Membrane</location>
        <topology evidence="1">Multi-pass membrane protein</topology>
    </subcellularLocation>
</comment>
<dbReference type="PANTHER" id="PTHR12300">
    <property type="entry name" value="HVA22-LIKE PROTEINS"/>
    <property type="match status" value="1"/>
</dbReference>
<organism evidence="2 3">
    <name type="scientific">Cylicocyclus nassatus</name>
    <name type="common">Nematode worm</name>
    <dbReference type="NCBI Taxonomy" id="53992"/>
    <lineage>
        <taxon>Eukaryota</taxon>
        <taxon>Metazoa</taxon>
        <taxon>Ecdysozoa</taxon>
        <taxon>Nematoda</taxon>
        <taxon>Chromadorea</taxon>
        <taxon>Rhabditida</taxon>
        <taxon>Rhabditina</taxon>
        <taxon>Rhabditomorpha</taxon>
        <taxon>Strongyloidea</taxon>
        <taxon>Strongylidae</taxon>
        <taxon>Cylicocyclus</taxon>
    </lineage>
</organism>